<sequence length="42" mass="4869">MIDRIFGIDVDDQRLALWLSEQLWASHSEQLIAAALQIRHAH</sequence>
<name>I8T1E7_9GAMM</name>
<gene>
    <name evidence="1" type="ORF">WQQ_41750</name>
</gene>
<dbReference type="Proteomes" id="UP000003704">
    <property type="component" value="Unassembled WGS sequence"/>
</dbReference>
<comment type="caution">
    <text evidence="1">The sequence shown here is derived from an EMBL/GenBank/DDBJ whole genome shotgun (WGS) entry which is preliminary data.</text>
</comment>
<evidence type="ECO:0000313" key="1">
    <source>
        <dbReference type="EMBL" id="EIT67740.1"/>
    </source>
</evidence>
<evidence type="ECO:0000313" key="2">
    <source>
        <dbReference type="Proteomes" id="UP000003704"/>
    </source>
</evidence>
<protein>
    <submittedName>
        <fullName evidence="1">Uncharacterized protein</fullName>
    </submittedName>
</protein>
<organism evidence="1 2">
    <name type="scientific">Hydrocarboniphaga effusa AP103</name>
    <dbReference type="NCBI Taxonomy" id="1172194"/>
    <lineage>
        <taxon>Bacteria</taxon>
        <taxon>Pseudomonadati</taxon>
        <taxon>Pseudomonadota</taxon>
        <taxon>Gammaproteobacteria</taxon>
        <taxon>Nevskiales</taxon>
        <taxon>Nevskiaceae</taxon>
        <taxon>Hydrocarboniphaga</taxon>
    </lineage>
</organism>
<dbReference type="EMBL" id="AKGD01000004">
    <property type="protein sequence ID" value="EIT67740.1"/>
    <property type="molecule type" value="Genomic_DNA"/>
</dbReference>
<keyword evidence="2" id="KW-1185">Reference proteome</keyword>
<dbReference type="AlphaFoldDB" id="I8T1E7"/>
<proteinExistence type="predicted"/>
<accession>I8T1E7</accession>
<reference evidence="1 2" key="1">
    <citation type="journal article" date="2012" name="J. Bacteriol.">
        <title>Genome Sequence of n-Alkane-Degrading Hydrocarboniphaga effusa Strain AP103T (ATCC BAA-332T).</title>
        <authorList>
            <person name="Chang H.K."/>
            <person name="Zylstra G.J."/>
            <person name="Chae J.C."/>
        </authorList>
    </citation>
    <scope>NUCLEOTIDE SEQUENCE [LARGE SCALE GENOMIC DNA]</scope>
    <source>
        <strain evidence="1 2">AP103</strain>
    </source>
</reference>